<dbReference type="InterPro" id="IPR054651">
    <property type="entry name" value="Npun_F0494-like"/>
</dbReference>
<evidence type="ECO:0000313" key="2">
    <source>
        <dbReference type="Proteomes" id="UP000238634"/>
    </source>
</evidence>
<comment type="caution">
    <text evidence="1">The sequence shown here is derived from an EMBL/GenBank/DDBJ whole genome shotgun (WGS) entry which is preliminary data.</text>
</comment>
<dbReference type="RefSeq" id="WP_073070003.1">
    <property type="nucleotide sequence ID" value="NZ_MPPI01000005.1"/>
</dbReference>
<sequence>MTSITPHSSIRYSQKTLDRAERAVRCAPFRLKFYATMLTKSVSLLAVAGILGIRHQYSKRAVTEIIAEGELLWLIQVGLLRREVDGQGLTDSFRLTPLGHQLVARWYNSGRTDLQPSWSDRFHNALSRWFRLPF</sequence>
<accession>A0A2T1DJC4</accession>
<proteinExistence type="predicted"/>
<dbReference type="NCBIfam" id="NF045586">
    <property type="entry name" value="Npun_F0494_fam"/>
    <property type="match status" value="1"/>
</dbReference>
<reference evidence="1 2" key="2">
    <citation type="submission" date="2018-03" db="EMBL/GenBank/DDBJ databases">
        <title>The ancient ancestry and fast evolution of plastids.</title>
        <authorList>
            <person name="Moore K.R."/>
            <person name="Magnabosco C."/>
            <person name="Momper L."/>
            <person name="Gold D.A."/>
            <person name="Bosak T."/>
            <person name="Fournier G.P."/>
        </authorList>
    </citation>
    <scope>NUCLEOTIDE SEQUENCE [LARGE SCALE GENOMIC DNA]</scope>
    <source>
        <strain evidence="1 2">ULC007</strain>
    </source>
</reference>
<dbReference type="STRING" id="1920490.GCA_001895925_02560"/>
<protein>
    <submittedName>
        <fullName evidence="1">Uncharacterized protein</fullName>
    </submittedName>
</protein>
<dbReference type="Proteomes" id="UP000238634">
    <property type="component" value="Unassembled WGS sequence"/>
</dbReference>
<dbReference type="OrthoDB" id="512175at2"/>
<dbReference type="EMBL" id="PVWG01000005">
    <property type="protein sequence ID" value="PSB20534.1"/>
    <property type="molecule type" value="Genomic_DNA"/>
</dbReference>
<evidence type="ECO:0000313" key="1">
    <source>
        <dbReference type="EMBL" id="PSB20534.1"/>
    </source>
</evidence>
<organism evidence="1 2">
    <name type="scientific">Phormidesmis priestleyi ULC007</name>
    <dbReference type="NCBI Taxonomy" id="1920490"/>
    <lineage>
        <taxon>Bacteria</taxon>
        <taxon>Bacillati</taxon>
        <taxon>Cyanobacteriota</taxon>
        <taxon>Cyanophyceae</taxon>
        <taxon>Leptolyngbyales</taxon>
        <taxon>Leptolyngbyaceae</taxon>
        <taxon>Phormidesmis</taxon>
    </lineage>
</organism>
<keyword evidence="2" id="KW-1185">Reference proteome</keyword>
<dbReference type="AlphaFoldDB" id="A0A2T1DJC4"/>
<name>A0A2T1DJC4_9CYAN</name>
<gene>
    <name evidence="1" type="ORF">C7B65_06405</name>
</gene>
<reference evidence="1 2" key="1">
    <citation type="submission" date="2018-02" db="EMBL/GenBank/DDBJ databases">
        <authorList>
            <person name="Cohen D.B."/>
            <person name="Kent A.D."/>
        </authorList>
    </citation>
    <scope>NUCLEOTIDE SEQUENCE [LARGE SCALE GENOMIC DNA]</scope>
    <source>
        <strain evidence="1 2">ULC007</strain>
    </source>
</reference>